<dbReference type="Pfam" id="PF13385">
    <property type="entry name" value="Laminin_G_3"/>
    <property type="match status" value="1"/>
</dbReference>
<evidence type="ECO:0008006" key="4">
    <source>
        <dbReference type="Google" id="ProtNLM"/>
    </source>
</evidence>
<evidence type="ECO:0000256" key="1">
    <source>
        <dbReference type="SAM" id="MobiDB-lite"/>
    </source>
</evidence>
<evidence type="ECO:0000313" key="2">
    <source>
        <dbReference type="EMBL" id="AND16484.1"/>
    </source>
</evidence>
<protein>
    <recommendedName>
        <fullName evidence="4">LamG-like jellyroll fold domain-containing protein</fullName>
    </recommendedName>
</protein>
<dbReference type="SUPFAM" id="SSF53474">
    <property type="entry name" value="alpha/beta-Hydrolases"/>
    <property type="match status" value="1"/>
</dbReference>
<dbReference type="InterPro" id="IPR013320">
    <property type="entry name" value="ConA-like_dom_sf"/>
</dbReference>
<dbReference type="EMBL" id="CP015515">
    <property type="protein sequence ID" value="AND16484.1"/>
    <property type="molecule type" value="Genomic_DNA"/>
</dbReference>
<name>A0A160KSU4_9MICO</name>
<dbReference type="PATRIC" id="fig|33888.3.peg.1483"/>
<dbReference type="KEGG" id="rtn:A6122_1345"/>
<proteinExistence type="predicted"/>
<reference evidence="2 3" key="1">
    <citation type="submission" date="2016-05" db="EMBL/GenBank/DDBJ databases">
        <title>Complete genome sequence of Rathayibacter tritici NCPPB 1953.</title>
        <authorList>
            <person name="Park J."/>
            <person name="Lee H.-H."/>
            <person name="Lee S.-W."/>
            <person name="Seo Y.-S."/>
        </authorList>
    </citation>
    <scope>NUCLEOTIDE SEQUENCE [LARGE SCALE GENOMIC DNA]</scope>
    <source>
        <strain evidence="2 3">NCPPB 1953</strain>
    </source>
</reference>
<dbReference type="RefSeq" id="WP_068253143.1">
    <property type="nucleotide sequence ID" value="NZ_CP015515.1"/>
</dbReference>
<dbReference type="InterPro" id="IPR006311">
    <property type="entry name" value="TAT_signal"/>
</dbReference>
<dbReference type="AlphaFoldDB" id="A0A160KSU4"/>
<dbReference type="Proteomes" id="UP000077071">
    <property type="component" value="Chromosome"/>
</dbReference>
<gene>
    <name evidence="2" type="ORF">A6122_1345</name>
</gene>
<dbReference type="SUPFAM" id="SSF49899">
    <property type="entry name" value="Concanavalin A-like lectins/glucanases"/>
    <property type="match status" value="1"/>
</dbReference>
<accession>A0A160KSU4</accession>
<feature type="region of interest" description="Disordered" evidence="1">
    <location>
        <begin position="1"/>
        <end position="27"/>
    </location>
</feature>
<sequence>MTPRDIVVGDSGDSSRTDSRSATRPLSSLSRRTILAGSVAGAGALAFATPALAAGDLTAVPRLPGEVSRQATATSRTGRNRYEIIDVVVAGDRARLFVPHATPPSQSVGASMLWYYHARNGTHTALSSAFAYSADLAVDRGIVSICPTFGGSIWTSPRAIEIQTAVAAWATALWRIDASLLRSDSGGGPLLAWAYGNRMLPNIRGAYLVNSSYDMEERAASEPDKIGPEYVDAVAVVATNPARLPASVWRGARLRITGSPEDVVVPFALHGAALHAAALPLAKEATLRSHAGEGTGGHAVPSFTNKEMLETFQRWLAEGPVPQTEPEPETPPVSALPGAGTYENGAAQIVTTGTWSTLKAAGDSGGSIAYSTTAGASATLAFSGTSVSWISRLTASSGINEVEVDGVPVATVDRYSATTRSKQTVWSSGQLAAGAHTLTIRRGSSRNPAASGTTLILDAFVVGDSAPAPVTSVPSPVADWSFAESTAPFTSAVAGAPALQQGVGSTAQVVATPFGPGIAMNGKTDHLLVPKGELGPLNLGASTGQVTIAVWVLNSDPDGACLAGVWEESTVGPLRSYALFNNLSAYGGWERVCMHVSKLGGPTPGYPHSRDYSAEPRRLTRGIWQLHVGTYDGSVAISYLDGTATASPSYTDSLGATYAKNPYVYPDGLNATPGDFVVGAVGRDGTMINRFTGTLARLRVWDRALTAEQVKQIYSAEKSTLA</sequence>
<dbReference type="STRING" id="33888.A6122_1345"/>
<dbReference type="PROSITE" id="PS51318">
    <property type="entry name" value="TAT"/>
    <property type="match status" value="1"/>
</dbReference>
<dbReference type="Gene3D" id="2.60.120.200">
    <property type="match status" value="1"/>
</dbReference>
<evidence type="ECO:0000313" key="3">
    <source>
        <dbReference type="Proteomes" id="UP000077071"/>
    </source>
</evidence>
<dbReference type="OrthoDB" id="5124266at2"/>
<organism evidence="2 3">
    <name type="scientific">Rathayibacter tritici</name>
    <dbReference type="NCBI Taxonomy" id="33888"/>
    <lineage>
        <taxon>Bacteria</taxon>
        <taxon>Bacillati</taxon>
        <taxon>Actinomycetota</taxon>
        <taxon>Actinomycetes</taxon>
        <taxon>Micrococcales</taxon>
        <taxon>Microbacteriaceae</taxon>
        <taxon>Rathayibacter</taxon>
    </lineage>
</organism>
<dbReference type="InterPro" id="IPR029058">
    <property type="entry name" value="AB_hydrolase_fold"/>
</dbReference>
<dbReference type="Gene3D" id="2.60.120.260">
    <property type="entry name" value="Galactose-binding domain-like"/>
    <property type="match status" value="1"/>
</dbReference>
<keyword evidence="3" id="KW-1185">Reference proteome</keyword>